<dbReference type="Pfam" id="PF00069">
    <property type="entry name" value="Pkinase"/>
    <property type="match status" value="1"/>
</dbReference>
<dbReference type="InterPro" id="IPR008271">
    <property type="entry name" value="Ser/Thr_kinase_AS"/>
</dbReference>
<dbReference type="AlphaFoldDB" id="A0A1Q9E6F4"/>
<keyword evidence="2" id="KW-0723">Serine/threonine-protein kinase</keyword>
<keyword evidence="6" id="KW-0067">ATP-binding</keyword>
<dbReference type="SMART" id="SM00220">
    <property type="entry name" value="S_TKc"/>
    <property type="match status" value="1"/>
</dbReference>
<evidence type="ECO:0000259" key="7">
    <source>
        <dbReference type="PROSITE" id="PS50011"/>
    </source>
</evidence>
<dbReference type="InterPro" id="IPR011009">
    <property type="entry name" value="Kinase-like_dom_sf"/>
</dbReference>
<dbReference type="PROSITE" id="PS00108">
    <property type="entry name" value="PROTEIN_KINASE_ST"/>
    <property type="match status" value="1"/>
</dbReference>
<evidence type="ECO:0000256" key="2">
    <source>
        <dbReference type="ARBA" id="ARBA00022527"/>
    </source>
</evidence>
<protein>
    <submittedName>
        <fullName evidence="8">Calcium-dependent protein kinase 2</fullName>
    </submittedName>
</protein>
<evidence type="ECO:0000256" key="6">
    <source>
        <dbReference type="ARBA" id="ARBA00022840"/>
    </source>
</evidence>
<name>A0A1Q9E6F4_SYMMI</name>
<organism evidence="8 9">
    <name type="scientific">Symbiodinium microadriaticum</name>
    <name type="common">Dinoflagellate</name>
    <name type="synonym">Zooxanthella microadriatica</name>
    <dbReference type="NCBI Taxonomy" id="2951"/>
    <lineage>
        <taxon>Eukaryota</taxon>
        <taxon>Sar</taxon>
        <taxon>Alveolata</taxon>
        <taxon>Dinophyceae</taxon>
        <taxon>Suessiales</taxon>
        <taxon>Symbiodiniaceae</taxon>
        <taxon>Symbiodinium</taxon>
    </lineage>
</organism>
<keyword evidence="3" id="KW-0808">Transferase</keyword>
<feature type="domain" description="Protein kinase" evidence="7">
    <location>
        <begin position="21"/>
        <end position="287"/>
    </location>
</feature>
<evidence type="ECO:0000313" key="9">
    <source>
        <dbReference type="Proteomes" id="UP000186817"/>
    </source>
</evidence>
<dbReference type="InterPro" id="IPR050205">
    <property type="entry name" value="CDPK_Ser/Thr_kinases"/>
</dbReference>
<evidence type="ECO:0000256" key="3">
    <source>
        <dbReference type="ARBA" id="ARBA00022679"/>
    </source>
</evidence>
<dbReference type="Proteomes" id="UP000186817">
    <property type="component" value="Unassembled WGS sequence"/>
</dbReference>
<reference evidence="8 9" key="1">
    <citation type="submission" date="2016-02" db="EMBL/GenBank/DDBJ databases">
        <title>Genome analysis of coral dinoflagellate symbionts highlights evolutionary adaptations to a symbiotic lifestyle.</title>
        <authorList>
            <person name="Aranda M."/>
            <person name="Li Y."/>
            <person name="Liew Y.J."/>
            <person name="Baumgarten S."/>
            <person name="Simakov O."/>
            <person name="Wilson M."/>
            <person name="Piel J."/>
            <person name="Ashoor H."/>
            <person name="Bougouffa S."/>
            <person name="Bajic V.B."/>
            <person name="Ryu T."/>
            <person name="Ravasi T."/>
            <person name="Bayer T."/>
            <person name="Micklem G."/>
            <person name="Kim H."/>
            <person name="Bhak J."/>
            <person name="Lajeunesse T.C."/>
            <person name="Voolstra C.R."/>
        </authorList>
    </citation>
    <scope>NUCLEOTIDE SEQUENCE [LARGE SCALE GENOMIC DNA]</scope>
    <source>
        <strain evidence="8 9">CCMP2467</strain>
    </source>
</reference>
<dbReference type="OMA" id="FANEDWS"/>
<proteinExistence type="predicted"/>
<comment type="subunit">
    <text evidence="1">Monomer.</text>
</comment>
<dbReference type="PROSITE" id="PS50011">
    <property type="entry name" value="PROTEIN_KINASE_DOM"/>
    <property type="match status" value="1"/>
</dbReference>
<accession>A0A1Q9E6F4</accession>
<gene>
    <name evidence="8" type="primary">CPK2</name>
    <name evidence="8" type="ORF">AK812_SmicGene14094</name>
</gene>
<dbReference type="Gene3D" id="1.10.510.10">
    <property type="entry name" value="Transferase(Phosphotransferase) domain 1"/>
    <property type="match status" value="1"/>
</dbReference>
<keyword evidence="5 8" id="KW-0418">Kinase</keyword>
<evidence type="ECO:0000256" key="4">
    <source>
        <dbReference type="ARBA" id="ARBA00022741"/>
    </source>
</evidence>
<keyword evidence="4" id="KW-0547">Nucleotide-binding</keyword>
<dbReference type="OrthoDB" id="410674at2759"/>
<evidence type="ECO:0000313" key="8">
    <source>
        <dbReference type="EMBL" id="OLQ02988.1"/>
    </source>
</evidence>
<evidence type="ECO:0000256" key="1">
    <source>
        <dbReference type="ARBA" id="ARBA00011245"/>
    </source>
</evidence>
<dbReference type="InterPro" id="IPR000719">
    <property type="entry name" value="Prot_kinase_dom"/>
</dbReference>
<dbReference type="EMBL" id="LSRX01000249">
    <property type="protein sequence ID" value="OLQ02988.1"/>
    <property type="molecule type" value="Genomic_DNA"/>
</dbReference>
<dbReference type="FunFam" id="1.10.510.10:FF:000571">
    <property type="entry name" value="Maternal embryonic leucine zipper kinase"/>
    <property type="match status" value="1"/>
</dbReference>
<evidence type="ECO:0000256" key="5">
    <source>
        <dbReference type="ARBA" id="ARBA00022777"/>
    </source>
</evidence>
<keyword evidence="9" id="KW-1185">Reference proteome</keyword>
<dbReference type="GO" id="GO:0005524">
    <property type="term" value="F:ATP binding"/>
    <property type="evidence" value="ECO:0007669"/>
    <property type="project" value="UniProtKB-KW"/>
</dbReference>
<comment type="caution">
    <text evidence="8">The sequence shown here is derived from an EMBL/GenBank/DDBJ whole genome shotgun (WGS) entry which is preliminary data.</text>
</comment>
<sequence length="424" mass="47011">MMAHERWSSGTSQGNVWSNYVKQGSKISAGGFGFVSQAVCTKSGERVAIKSVPKLPASASRQLRRRDKERLQQEVSIMKLVQKGEYVVRLHETYEDDAFVYMVMELCQGGELVSFLLEQGTHSEAQAVLVMRQVFQAVAYLHSCSICHRDLKPENLLLLHRRPIRENVVKVTDFGLSALCASGSELRGTMGTLPYMAPQVLNGRYDLAADIWSCGVLTYLLLCGYPPFWHDQDLARTTAAIKRGNFVFANEDWSMISQNGRAIVRELLKMNPSERITASSACQHAWLTTTPPAVDLDSSLYRLRRFMKAMIATQVVSEDPLLGKAQPQTALEAFFATLGTPLAACSPCVDACSSQGQVHYVRHGPGMGDAEFSVGKRVLYQSMTHRAWLPTVVVDVNDAGDVEIEIKPRVWIAPADQAKLLRQA</sequence>
<dbReference type="GO" id="GO:0004674">
    <property type="term" value="F:protein serine/threonine kinase activity"/>
    <property type="evidence" value="ECO:0007669"/>
    <property type="project" value="UniProtKB-KW"/>
</dbReference>
<dbReference type="CDD" id="cd05117">
    <property type="entry name" value="STKc_CAMK"/>
    <property type="match status" value="1"/>
</dbReference>
<dbReference type="PANTHER" id="PTHR24349">
    <property type="entry name" value="SERINE/THREONINE-PROTEIN KINASE"/>
    <property type="match status" value="1"/>
</dbReference>
<dbReference type="SUPFAM" id="SSF56112">
    <property type="entry name" value="Protein kinase-like (PK-like)"/>
    <property type="match status" value="1"/>
</dbReference>